<comment type="caution">
    <text evidence="3">The sequence shown here is derived from an EMBL/GenBank/DDBJ whole genome shotgun (WGS) entry which is preliminary data.</text>
</comment>
<evidence type="ECO:0000313" key="4">
    <source>
        <dbReference type="Proteomes" id="UP000622317"/>
    </source>
</evidence>
<name>A0A927F5F6_9BACT</name>
<gene>
    <name evidence="3" type="ORF">IEN85_03310</name>
</gene>
<dbReference type="RefSeq" id="WP_191615644.1">
    <property type="nucleotide sequence ID" value="NZ_JACYFG010000006.1"/>
</dbReference>
<dbReference type="GO" id="GO:0000166">
    <property type="term" value="F:nucleotide binding"/>
    <property type="evidence" value="ECO:0007669"/>
    <property type="project" value="InterPro"/>
</dbReference>
<dbReference type="PANTHER" id="PTHR43249:SF1">
    <property type="entry name" value="D-GLUCOSIDE 3-DEHYDROGENASE"/>
    <property type="match status" value="1"/>
</dbReference>
<dbReference type="SUPFAM" id="SSF55347">
    <property type="entry name" value="Glyceraldehyde-3-phosphate dehydrogenase-like, C-terminal domain"/>
    <property type="match status" value="1"/>
</dbReference>
<dbReference type="Proteomes" id="UP000622317">
    <property type="component" value="Unassembled WGS sequence"/>
</dbReference>
<reference evidence="3" key="1">
    <citation type="submission" date="2020-09" db="EMBL/GenBank/DDBJ databases">
        <title>Pelagicoccus enzymogenes sp. nov. with an EPS production, isolated from marine sediment.</title>
        <authorList>
            <person name="Feng X."/>
        </authorList>
    </citation>
    <scope>NUCLEOTIDE SEQUENCE</scope>
    <source>
        <strain evidence="3">NFK12</strain>
    </source>
</reference>
<feature type="domain" description="Gfo/Idh/MocA-like oxidoreductase N-terminal" evidence="1">
    <location>
        <begin position="4"/>
        <end position="122"/>
    </location>
</feature>
<dbReference type="Pfam" id="PF22725">
    <property type="entry name" value="GFO_IDH_MocA_C3"/>
    <property type="match status" value="1"/>
</dbReference>
<dbReference type="InterPro" id="IPR055170">
    <property type="entry name" value="GFO_IDH_MocA-like_dom"/>
</dbReference>
<evidence type="ECO:0000313" key="3">
    <source>
        <dbReference type="EMBL" id="MBD5778507.1"/>
    </source>
</evidence>
<organism evidence="3 4">
    <name type="scientific">Pelagicoccus enzymogenes</name>
    <dbReference type="NCBI Taxonomy" id="2773457"/>
    <lineage>
        <taxon>Bacteria</taxon>
        <taxon>Pseudomonadati</taxon>
        <taxon>Verrucomicrobiota</taxon>
        <taxon>Opitutia</taxon>
        <taxon>Puniceicoccales</taxon>
        <taxon>Pelagicoccaceae</taxon>
        <taxon>Pelagicoccus</taxon>
    </lineage>
</organism>
<accession>A0A927F5F6</accession>
<sequence>MKQLKCAVVGLGMGRHHVKAFHEHPDSTVVALVDLDEKRLKDIGDQHQIPNRYQSVDELFANEQLDIVSIATPNSLHKPVALQAFQHGAHVFCEKPVALNAREAEEMIAASQNADRRLMINFSFRFTPTSWALKRQVDSGAIGDVYAGRTRWLRRDGMPGFGGWFGKKSLAGGGPLIDLGVHRLDLALWLMGYPKPKYVLATTANTLGKQKADAAGKEFDVEDFASAQITFEKGVSLQVEASWMGHIKEETMETSLLGTRGGLSQNNIDGSYDFRSFLYTESQGSKLDIEIKGGTQGPPSGMYHFVDCISAGRPHTATAEEGLLVMKILDAIYLSAASGQPVSLA</sequence>
<dbReference type="Gene3D" id="3.40.50.720">
    <property type="entry name" value="NAD(P)-binding Rossmann-like Domain"/>
    <property type="match status" value="1"/>
</dbReference>
<dbReference type="InterPro" id="IPR036291">
    <property type="entry name" value="NAD(P)-bd_dom_sf"/>
</dbReference>
<dbReference type="SUPFAM" id="SSF51735">
    <property type="entry name" value="NAD(P)-binding Rossmann-fold domains"/>
    <property type="match status" value="1"/>
</dbReference>
<dbReference type="Gene3D" id="3.30.360.10">
    <property type="entry name" value="Dihydrodipicolinate Reductase, domain 2"/>
    <property type="match status" value="1"/>
</dbReference>
<keyword evidence="4" id="KW-1185">Reference proteome</keyword>
<proteinExistence type="predicted"/>
<protein>
    <submittedName>
        <fullName evidence="3">Gfo/Idh/MocA family oxidoreductase</fullName>
    </submittedName>
</protein>
<dbReference type="InterPro" id="IPR000683">
    <property type="entry name" value="Gfo/Idh/MocA-like_OxRdtase_N"/>
</dbReference>
<dbReference type="PANTHER" id="PTHR43249">
    <property type="entry name" value="UDP-N-ACETYL-2-AMINO-2-DEOXY-D-GLUCURONATE OXIDASE"/>
    <property type="match status" value="1"/>
</dbReference>
<dbReference type="EMBL" id="JACYFG010000006">
    <property type="protein sequence ID" value="MBD5778507.1"/>
    <property type="molecule type" value="Genomic_DNA"/>
</dbReference>
<dbReference type="Pfam" id="PF01408">
    <property type="entry name" value="GFO_IDH_MocA"/>
    <property type="match status" value="1"/>
</dbReference>
<dbReference type="InterPro" id="IPR052515">
    <property type="entry name" value="Gfo/Idh/MocA_Oxidoreductase"/>
</dbReference>
<feature type="domain" description="GFO/IDH/MocA-like oxidoreductase" evidence="2">
    <location>
        <begin position="132"/>
        <end position="263"/>
    </location>
</feature>
<evidence type="ECO:0000259" key="2">
    <source>
        <dbReference type="Pfam" id="PF22725"/>
    </source>
</evidence>
<dbReference type="AlphaFoldDB" id="A0A927F5F6"/>
<evidence type="ECO:0000259" key="1">
    <source>
        <dbReference type="Pfam" id="PF01408"/>
    </source>
</evidence>